<sequence length="250" mass="28611">MNLSGSQIMKLRRYGIRVVVWGLVAFVGFKAYQSFQEARMEGQKNRQMREIEEQKSIATPAENAIIAALPEERKKGRAFVKADGQMFSVPRRYYYSLGMWLEWVKDGEFSGHVETDPTKKGDEGMRVMVHPQGVITTTRQDFDALFQQGVLIKQPSQRKGVDVYRKPAEKEWYIKDYYVLNDFKDINGKPPVIRCGPWSAKSDFGYCLVGVQVQSNIFLSVGELTAKHVNNLPEIYQAIMSVANQIEEIK</sequence>
<reference evidence="3" key="1">
    <citation type="submission" date="2018-07" db="EMBL/GenBank/DDBJ databases">
        <authorList>
            <person name="Kim H."/>
        </authorList>
    </citation>
    <scope>NUCLEOTIDE SEQUENCE [LARGE SCALE GENOMIC DNA]</scope>
    <source>
        <strain evidence="3">F02</strain>
    </source>
</reference>
<gene>
    <name evidence="2" type="ORF">DTO96_100422</name>
</gene>
<evidence type="ECO:0000313" key="2">
    <source>
        <dbReference type="EMBL" id="AXF84712.1"/>
    </source>
</evidence>
<keyword evidence="1" id="KW-0812">Transmembrane</keyword>
<dbReference type="Proteomes" id="UP000252182">
    <property type="component" value="Chromosome"/>
</dbReference>
<feature type="transmembrane region" description="Helical" evidence="1">
    <location>
        <begin position="14"/>
        <end position="32"/>
    </location>
</feature>
<name>A0A345D8M4_9BURK</name>
<dbReference type="KEGG" id="hyf:DTO96_100422"/>
<accession>A0A345D8M4</accession>
<proteinExistence type="predicted"/>
<evidence type="ECO:0000256" key="1">
    <source>
        <dbReference type="SAM" id="Phobius"/>
    </source>
</evidence>
<keyword evidence="3" id="KW-1185">Reference proteome</keyword>
<keyword evidence="1" id="KW-0472">Membrane</keyword>
<organism evidence="2 3">
    <name type="scientific">Ephemeroptericola cinctiostellae</name>
    <dbReference type="NCBI Taxonomy" id="2268024"/>
    <lineage>
        <taxon>Bacteria</taxon>
        <taxon>Pseudomonadati</taxon>
        <taxon>Pseudomonadota</taxon>
        <taxon>Betaproteobacteria</taxon>
        <taxon>Burkholderiales</taxon>
        <taxon>Burkholderiaceae</taxon>
        <taxon>Ephemeroptericola</taxon>
    </lineage>
</organism>
<dbReference type="EMBL" id="CP031124">
    <property type="protein sequence ID" value="AXF84712.1"/>
    <property type="molecule type" value="Genomic_DNA"/>
</dbReference>
<keyword evidence="1" id="KW-1133">Transmembrane helix</keyword>
<protein>
    <submittedName>
        <fullName evidence="2">Uncharacterized protein</fullName>
    </submittedName>
</protein>
<dbReference type="AlphaFoldDB" id="A0A345D8M4"/>
<evidence type="ECO:0000313" key="3">
    <source>
        <dbReference type="Proteomes" id="UP000252182"/>
    </source>
</evidence>